<evidence type="ECO:0000259" key="3">
    <source>
        <dbReference type="Pfam" id="PF01841"/>
    </source>
</evidence>
<keyword evidence="2" id="KW-1133">Transmembrane helix</keyword>
<feature type="region of interest" description="Disordered" evidence="1">
    <location>
        <begin position="810"/>
        <end position="835"/>
    </location>
</feature>
<accession>A0A1G6GS88</accession>
<feature type="transmembrane region" description="Helical" evidence="2">
    <location>
        <begin position="162"/>
        <end position="182"/>
    </location>
</feature>
<feature type="domain" description="Transglutaminase-like" evidence="3">
    <location>
        <begin position="529"/>
        <end position="607"/>
    </location>
</feature>
<reference evidence="4 5" key="1">
    <citation type="submission" date="2016-09" db="EMBL/GenBank/DDBJ databases">
        <authorList>
            <person name="Capua I."/>
            <person name="De Benedictis P."/>
            <person name="Joannis T."/>
            <person name="Lombin L.H."/>
            <person name="Cattoli G."/>
        </authorList>
    </citation>
    <scope>NUCLEOTIDE SEQUENCE [LARGE SCALE GENOMIC DNA]</scope>
    <source>
        <strain evidence="4 5">NIO-1002</strain>
    </source>
</reference>
<feature type="transmembrane region" description="Helical" evidence="2">
    <location>
        <begin position="247"/>
        <end position="269"/>
    </location>
</feature>
<keyword evidence="2" id="KW-0472">Membrane</keyword>
<evidence type="ECO:0000256" key="2">
    <source>
        <dbReference type="SAM" id="Phobius"/>
    </source>
</evidence>
<feature type="transmembrane region" description="Helical" evidence="2">
    <location>
        <begin position="21"/>
        <end position="41"/>
    </location>
</feature>
<dbReference type="InterPro" id="IPR002931">
    <property type="entry name" value="Transglutaminase-like"/>
</dbReference>
<name>A0A1G6GS88_9MICO</name>
<feature type="transmembrane region" description="Helical" evidence="2">
    <location>
        <begin position="665"/>
        <end position="694"/>
    </location>
</feature>
<evidence type="ECO:0000313" key="4">
    <source>
        <dbReference type="EMBL" id="SDB84575.1"/>
    </source>
</evidence>
<proteinExistence type="predicted"/>
<sequence>MTARRDARSAARRREPSATPRRVAGALYTAACVVLAAVAAWPVYASGAFVLLVVVSAAAAASVVAVVSWRRWGGWALTAGLAIAFAVLSVPVAVPSRMTSLPDVLRGLGEAFAGVIVAWKDLVTVDLPVGTYRNLLVPALVVFLVGTALTLMFSIRADGRAPIAVITGMGMTGFGLFFGRAATSAPLLVGSIEVPAPAETAVGLGALLTAVLWLAWRTREERGRALARASGVAANVGRGASVAGRRAALGAAMIVVAAVATVAVVPSAARDVDRLVLRSAAGPEREIAEAASPLAEYRALFSDTRSDDVLFRVGGNGALPERVRIATLDTYDGEIFRASGDGGGGFVRLPSSRDAGEGRDVDADIEIVDLGGLWMPTAGRLAEATFDGDRRALLADHFYYSAETQAGVQIAEGGLRAGDRYRLRAVEPSGADLASLSPPGDVSGLPGGDNLRRWVQEHAAGSGGAALQGLVQLLRERGYLSHSLALEGAPAPAWTADLPGYQLQPSASGHSLARIDRMFERLLEREDDPRAAASDNFVAAVGDDEQFSVATALIARELGFPARVVVGTRLRSSDSSLPTCEAGECRARDVSAWTEVQGADGRWTPVDVTPQWAQSPSLEVTQQQDPENVTEVRPDTVEEVVPPEPVQEDDALDDDRSTDDGVDLIWLWALLRIGGIAVLGLLVVLGPFLAVIVAKALRRRGRRLAPDPRDAIAGGWDEYVDAGVDSRRVVPRAPTRRETAAAFATPGGLRLADDADRAVFSAASVSADEAAAFWRIVDEERRALRSRQSRWQRLRAAVSLRSFLRFLAPRRSRQRPPHRDERGKRPAAHGGRDTT</sequence>
<dbReference type="Proteomes" id="UP000183203">
    <property type="component" value="Unassembled WGS sequence"/>
</dbReference>
<feature type="transmembrane region" description="Helical" evidence="2">
    <location>
        <begin position="194"/>
        <end position="216"/>
    </location>
</feature>
<dbReference type="AlphaFoldDB" id="A0A1G6GS88"/>
<dbReference type="Gene3D" id="3.10.620.30">
    <property type="match status" value="1"/>
</dbReference>
<evidence type="ECO:0000256" key="1">
    <source>
        <dbReference type="SAM" id="MobiDB-lite"/>
    </source>
</evidence>
<protein>
    <submittedName>
        <fullName evidence="4">Transglutaminase-like superfamily protein</fullName>
    </submittedName>
</protein>
<dbReference type="STRING" id="993073.AS029_01730"/>
<feature type="transmembrane region" description="Helical" evidence="2">
    <location>
        <begin position="47"/>
        <end position="67"/>
    </location>
</feature>
<dbReference type="Pfam" id="PF01841">
    <property type="entry name" value="Transglut_core"/>
    <property type="match status" value="1"/>
</dbReference>
<dbReference type="InterPro" id="IPR038765">
    <property type="entry name" value="Papain-like_cys_pep_sf"/>
</dbReference>
<organism evidence="4 5">
    <name type="scientific">Microbacterium enclense</name>
    <dbReference type="NCBI Taxonomy" id="993073"/>
    <lineage>
        <taxon>Bacteria</taxon>
        <taxon>Bacillati</taxon>
        <taxon>Actinomycetota</taxon>
        <taxon>Actinomycetes</taxon>
        <taxon>Micrococcales</taxon>
        <taxon>Microbacteriaceae</taxon>
        <taxon>Microbacterium</taxon>
    </lineage>
</organism>
<feature type="transmembrane region" description="Helical" evidence="2">
    <location>
        <begin position="74"/>
        <end position="94"/>
    </location>
</feature>
<feature type="compositionally biased region" description="Basic and acidic residues" evidence="1">
    <location>
        <begin position="817"/>
        <end position="835"/>
    </location>
</feature>
<dbReference type="SUPFAM" id="SSF54001">
    <property type="entry name" value="Cysteine proteinases"/>
    <property type="match status" value="1"/>
</dbReference>
<feature type="transmembrane region" description="Helical" evidence="2">
    <location>
        <begin position="135"/>
        <end position="155"/>
    </location>
</feature>
<dbReference type="EMBL" id="FMYG01000001">
    <property type="protein sequence ID" value="SDB84575.1"/>
    <property type="molecule type" value="Genomic_DNA"/>
</dbReference>
<gene>
    <name evidence="4" type="ORF">SAMN05216418_0588</name>
</gene>
<feature type="region of interest" description="Disordered" evidence="1">
    <location>
        <begin position="615"/>
        <end position="655"/>
    </location>
</feature>
<keyword evidence="2" id="KW-0812">Transmembrane</keyword>
<dbReference type="RefSeq" id="WP_167345218.1">
    <property type="nucleotide sequence ID" value="NZ_FMYG01000001.1"/>
</dbReference>
<evidence type="ECO:0000313" key="5">
    <source>
        <dbReference type="Proteomes" id="UP000183203"/>
    </source>
</evidence>
<feature type="compositionally biased region" description="Polar residues" evidence="1">
    <location>
        <begin position="615"/>
        <end position="627"/>
    </location>
</feature>